<keyword evidence="3" id="KW-1185">Reference proteome</keyword>
<dbReference type="Gene3D" id="1.20.1480.30">
    <property type="entry name" value="Designed four-helix bundle protein"/>
    <property type="match status" value="1"/>
</dbReference>
<reference evidence="2 3" key="1">
    <citation type="submission" date="2015-03" db="EMBL/GenBank/DDBJ databases">
        <title>Draft genome sequence of Elstera litoralis.</title>
        <authorList>
            <person name="Rahalkar M.C."/>
            <person name="Dhakephalkar P.K."/>
            <person name="Pore S.D."/>
            <person name="Arora P."/>
            <person name="Kapse N.G."/>
            <person name="Pandit P.S."/>
        </authorList>
    </citation>
    <scope>NUCLEOTIDE SEQUENCE [LARGE SCALE GENOMIC DNA]</scope>
    <source>
        <strain evidence="2 3">Dia-1</strain>
    </source>
</reference>
<feature type="coiled-coil region" evidence="1">
    <location>
        <begin position="13"/>
        <end position="75"/>
    </location>
</feature>
<dbReference type="EMBL" id="LAJY01000237">
    <property type="protein sequence ID" value="KJV09666.1"/>
    <property type="molecule type" value="Genomic_DNA"/>
</dbReference>
<organism evidence="2 3">
    <name type="scientific">Elstera litoralis</name>
    <dbReference type="NCBI Taxonomy" id="552518"/>
    <lineage>
        <taxon>Bacteria</taxon>
        <taxon>Pseudomonadati</taxon>
        <taxon>Pseudomonadota</taxon>
        <taxon>Alphaproteobacteria</taxon>
        <taxon>Rhodospirillales</taxon>
        <taxon>Rhodospirillaceae</taxon>
        <taxon>Elstera</taxon>
    </lineage>
</organism>
<keyword evidence="1" id="KW-0175">Coiled coil</keyword>
<name>A0A0F3ISI7_9PROT</name>
<dbReference type="SUPFAM" id="SSF57997">
    <property type="entry name" value="Tropomyosin"/>
    <property type="match status" value="1"/>
</dbReference>
<protein>
    <submittedName>
        <fullName evidence="2">Uncharacterized protein</fullName>
    </submittedName>
</protein>
<evidence type="ECO:0000313" key="2">
    <source>
        <dbReference type="EMBL" id="KJV09666.1"/>
    </source>
</evidence>
<accession>A0A0F3ISI7</accession>
<sequence>MSDEAENLVLVYLRRLDTKVDAIKDDLQDVKARLNRVENSLITMRREQTNDAEGVAHLEARFDRFSERLARIEKRLEITDA</sequence>
<dbReference type="PATRIC" id="fig|552518.3.peg.1393"/>
<evidence type="ECO:0000313" key="3">
    <source>
        <dbReference type="Proteomes" id="UP000033774"/>
    </source>
</evidence>
<evidence type="ECO:0000256" key="1">
    <source>
        <dbReference type="SAM" id="Coils"/>
    </source>
</evidence>
<dbReference type="Proteomes" id="UP000033774">
    <property type="component" value="Unassembled WGS sequence"/>
</dbReference>
<dbReference type="OrthoDB" id="7282689at2"/>
<comment type="caution">
    <text evidence="2">The sequence shown here is derived from an EMBL/GenBank/DDBJ whole genome shotgun (WGS) entry which is preliminary data.</text>
</comment>
<dbReference type="RefSeq" id="WP_045775724.1">
    <property type="nucleotide sequence ID" value="NZ_LAJY01000237.1"/>
</dbReference>
<gene>
    <name evidence="2" type="ORF">VZ95_10055</name>
</gene>
<dbReference type="AlphaFoldDB" id="A0A0F3ISI7"/>
<proteinExistence type="predicted"/>